<keyword evidence="2" id="KW-0732">Signal</keyword>
<evidence type="ECO:0000313" key="4">
    <source>
        <dbReference type="Proteomes" id="UP000546200"/>
    </source>
</evidence>
<keyword evidence="4" id="KW-1185">Reference proteome</keyword>
<dbReference type="Proteomes" id="UP000546200">
    <property type="component" value="Unassembled WGS sequence"/>
</dbReference>
<dbReference type="AlphaFoldDB" id="A0A7W9EUT3"/>
<name>A0A7W9EUT3_9SPHN</name>
<comment type="caution">
    <text evidence="3">The sequence shown here is derived from an EMBL/GenBank/DDBJ whole genome shotgun (WGS) entry which is preliminary data.</text>
</comment>
<dbReference type="RefSeq" id="WP_184058081.1">
    <property type="nucleotide sequence ID" value="NZ_JACIJK010000007.1"/>
</dbReference>
<organism evidence="3 4">
    <name type="scientific">Sphingomonas aerophila</name>
    <dbReference type="NCBI Taxonomy" id="1344948"/>
    <lineage>
        <taxon>Bacteria</taxon>
        <taxon>Pseudomonadati</taxon>
        <taxon>Pseudomonadota</taxon>
        <taxon>Alphaproteobacteria</taxon>
        <taxon>Sphingomonadales</taxon>
        <taxon>Sphingomonadaceae</taxon>
        <taxon>Sphingomonas</taxon>
    </lineage>
</organism>
<reference evidence="3 4" key="1">
    <citation type="submission" date="2020-08" db="EMBL/GenBank/DDBJ databases">
        <title>Genomic Encyclopedia of Type Strains, Phase IV (KMG-IV): sequencing the most valuable type-strain genomes for metagenomic binning, comparative biology and taxonomic classification.</title>
        <authorList>
            <person name="Goeker M."/>
        </authorList>
    </citation>
    <scope>NUCLEOTIDE SEQUENCE [LARGE SCALE GENOMIC DNA]</scope>
    <source>
        <strain evidence="3 4">DSM 100044</strain>
    </source>
</reference>
<evidence type="ECO:0000256" key="2">
    <source>
        <dbReference type="SAM" id="SignalP"/>
    </source>
</evidence>
<proteinExistence type="predicted"/>
<feature type="region of interest" description="Disordered" evidence="1">
    <location>
        <begin position="17"/>
        <end position="115"/>
    </location>
</feature>
<feature type="signal peptide" evidence="2">
    <location>
        <begin position="1"/>
        <end position="22"/>
    </location>
</feature>
<feature type="compositionally biased region" description="Low complexity" evidence="1">
    <location>
        <begin position="69"/>
        <end position="81"/>
    </location>
</feature>
<protein>
    <submittedName>
        <fullName evidence="3">Glucose/arabinose dehydrogenase</fullName>
    </submittedName>
</protein>
<evidence type="ECO:0000313" key="3">
    <source>
        <dbReference type="EMBL" id="MBB5715594.1"/>
    </source>
</evidence>
<sequence length="115" mass="11754">MTRKHTLIATLALLTAATSACSKSEPEPAPVENEVMTAPEELPTPTSVPTEAPSPSAVNTSSADMNATAEIPADIAPAPDEQMMDDASATGMTARASREEQSAGNTEAAGEIEAK</sequence>
<feature type="compositionally biased region" description="Polar residues" evidence="1">
    <location>
        <begin position="56"/>
        <end position="65"/>
    </location>
</feature>
<dbReference type="PROSITE" id="PS51257">
    <property type="entry name" value="PROKAR_LIPOPROTEIN"/>
    <property type="match status" value="1"/>
</dbReference>
<feature type="chain" id="PRO_5031055398" evidence="2">
    <location>
        <begin position="23"/>
        <end position="115"/>
    </location>
</feature>
<accession>A0A7W9EUT3</accession>
<dbReference type="EMBL" id="JACIJK010000007">
    <property type="protein sequence ID" value="MBB5715594.1"/>
    <property type="molecule type" value="Genomic_DNA"/>
</dbReference>
<evidence type="ECO:0000256" key="1">
    <source>
        <dbReference type="SAM" id="MobiDB-lite"/>
    </source>
</evidence>
<gene>
    <name evidence="3" type="ORF">FHS94_002449</name>
</gene>